<dbReference type="GO" id="GO:0005886">
    <property type="term" value="C:plasma membrane"/>
    <property type="evidence" value="ECO:0007669"/>
    <property type="project" value="UniProtKB-SubCell"/>
</dbReference>
<dbReference type="GO" id="GO:0022857">
    <property type="term" value="F:transmembrane transporter activity"/>
    <property type="evidence" value="ECO:0007669"/>
    <property type="project" value="InterPro"/>
</dbReference>
<comment type="subcellular location">
    <subcellularLocation>
        <location evidence="1">Cell membrane</location>
        <topology evidence="1">Multi-pass membrane protein</topology>
    </subcellularLocation>
</comment>
<organism evidence="8 9">
    <name type="scientific">Mesorhizobium delmotii</name>
    <dbReference type="NCBI Taxonomy" id="1631247"/>
    <lineage>
        <taxon>Bacteria</taxon>
        <taxon>Pseudomonadati</taxon>
        <taxon>Pseudomonadota</taxon>
        <taxon>Alphaproteobacteria</taxon>
        <taxon>Hyphomicrobiales</taxon>
        <taxon>Phyllobacteriaceae</taxon>
        <taxon>Mesorhizobium</taxon>
    </lineage>
</organism>
<dbReference type="CDD" id="cd06579">
    <property type="entry name" value="TM_PBP1_transp_AraH_like"/>
    <property type="match status" value="1"/>
</dbReference>
<keyword evidence="2" id="KW-1003">Cell membrane</keyword>
<dbReference type="PANTHER" id="PTHR32196">
    <property type="entry name" value="ABC TRANSPORTER PERMEASE PROTEIN YPHD-RELATED-RELATED"/>
    <property type="match status" value="1"/>
</dbReference>
<feature type="transmembrane region" description="Helical" evidence="7">
    <location>
        <begin position="294"/>
        <end position="311"/>
    </location>
</feature>
<evidence type="ECO:0000256" key="1">
    <source>
        <dbReference type="ARBA" id="ARBA00004651"/>
    </source>
</evidence>
<dbReference type="PANTHER" id="PTHR32196:SF72">
    <property type="entry name" value="RIBOSE IMPORT PERMEASE PROTEIN RBSC"/>
    <property type="match status" value="1"/>
</dbReference>
<feature type="transmembrane region" description="Helical" evidence="7">
    <location>
        <begin position="323"/>
        <end position="340"/>
    </location>
</feature>
<feature type="transmembrane region" description="Helical" evidence="7">
    <location>
        <begin position="35"/>
        <end position="55"/>
    </location>
</feature>
<keyword evidence="3 7" id="KW-0812">Transmembrane</keyword>
<gene>
    <name evidence="8" type="ORF">BQ8482_180357</name>
</gene>
<evidence type="ECO:0000256" key="2">
    <source>
        <dbReference type="ARBA" id="ARBA00022475"/>
    </source>
</evidence>
<evidence type="ECO:0000256" key="3">
    <source>
        <dbReference type="ARBA" id="ARBA00022692"/>
    </source>
</evidence>
<dbReference type="AlphaFoldDB" id="A0A2P9AJ10"/>
<evidence type="ECO:0000256" key="6">
    <source>
        <dbReference type="SAM" id="MobiDB-lite"/>
    </source>
</evidence>
<proteinExistence type="predicted"/>
<feature type="transmembrane region" description="Helical" evidence="7">
    <location>
        <begin position="150"/>
        <end position="168"/>
    </location>
</feature>
<feature type="transmembrane region" description="Helical" evidence="7">
    <location>
        <begin position="67"/>
        <end position="86"/>
    </location>
</feature>
<dbReference type="Pfam" id="PF02653">
    <property type="entry name" value="BPD_transp_2"/>
    <property type="match status" value="1"/>
</dbReference>
<keyword evidence="5 7" id="KW-0472">Membrane</keyword>
<evidence type="ECO:0000313" key="8">
    <source>
        <dbReference type="EMBL" id="SJM31129.1"/>
    </source>
</evidence>
<dbReference type="EMBL" id="FUIG01000024">
    <property type="protein sequence ID" value="SJM31129.1"/>
    <property type="molecule type" value="Genomic_DNA"/>
</dbReference>
<feature type="transmembrane region" description="Helical" evidence="7">
    <location>
        <begin position="237"/>
        <end position="261"/>
    </location>
</feature>
<accession>A0A2P9AJ10</accession>
<feature type="transmembrane region" description="Helical" evidence="7">
    <location>
        <begin position="98"/>
        <end position="115"/>
    </location>
</feature>
<feature type="transmembrane region" description="Helical" evidence="7">
    <location>
        <begin position="121"/>
        <end position="143"/>
    </location>
</feature>
<sequence length="348" mass="35397">MTQAQLHAQDTGAMASPRRGVAGARQRSGHAGIGLLKSAGPMLSLLAMVAVFTSLTPNFLSGGNLQAILESAAVPAVVAIGMTFVLVQGSIDLSSEGVASLANILLSILIANSVTAHDLGAGAILVALAAGLAVGVLNGTLYAYLRMPSLIVTLAMWLITLGLAALLFPSRQPQLLDGGFVGLALHKHFGLSALVYLAVAFALFAFIVERRTKLGRIGFAIGADEALVRLAGVNVNLYKVSAFAICGSLTGLAGILTAAQIGVGNPLAGEGLLFPGIAACVIGGTLLSGGRGGVLHSLVGVLVLVTLRNGLVQTGTNPLLQKAIEGVVIVVAVAASTWHLRRKTRVVK</sequence>
<name>A0A2P9AJ10_9HYPH</name>
<evidence type="ECO:0000313" key="9">
    <source>
        <dbReference type="Proteomes" id="UP000245698"/>
    </source>
</evidence>
<keyword evidence="9" id="KW-1185">Reference proteome</keyword>
<evidence type="ECO:0000256" key="5">
    <source>
        <dbReference type="ARBA" id="ARBA00023136"/>
    </source>
</evidence>
<dbReference type="InterPro" id="IPR001851">
    <property type="entry name" value="ABC_transp_permease"/>
</dbReference>
<dbReference type="Proteomes" id="UP000245698">
    <property type="component" value="Unassembled WGS sequence"/>
</dbReference>
<feature type="region of interest" description="Disordered" evidence="6">
    <location>
        <begin position="1"/>
        <end position="21"/>
    </location>
</feature>
<feature type="transmembrane region" description="Helical" evidence="7">
    <location>
        <begin position="267"/>
        <end position="287"/>
    </location>
</feature>
<evidence type="ECO:0000256" key="4">
    <source>
        <dbReference type="ARBA" id="ARBA00022989"/>
    </source>
</evidence>
<protein>
    <submittedName>
        <fullName evidence="8">Putative Ribose/xylose/arabinose/galactoside ABC-type transport system, permease components AraH</fullName>
    </submittedName>
</protein>
<evidence type="ECO:0000256" key="7">
    <source>
        <dbReference type="SAM" id="Phobius"/>
    </source>
</evidence>
<reference evidence="9" key="1">
    <citation type="submission" date="2016-12" db="EMBL/GenBank/DDBJ databases">
        <authorList>
            <person name="Brunel B."/>
        </authorList>
    </citation>
    <scope>NUCLEOTIDE SEQUENCE [LARGE SCALE GENOMIC DNA]</scope>
</reference>
<feature type="transmembrane region" description="Helical" evidence="7">
    <location>
        <begin position="188"/>
        <end position="208"/>
    </location>
</feature>
<keyword evidence="4 7" id="KW-1133">Transmembrane helix</keyword>